<proteinExistence type="predicted"/>
<dbReference type="Proteomes" id="UP000590740">
    <property type="component" value="Unassembled WGS sequence"/>
</dbReference>
<evidence type="ECO:0000313" key="2">
    <source>
        <dbReference type="EMBL" id="MBB5034864.1"/>
    </source>
</evidence>
<gene>
    <name evidence="2" type="ORF">HNQ65_004472</name>
</gene>
<protein>
    <recommendedName>
        <fullName evidence="1">DUF5069 domain-containing protein</fullName>
    </recommendedName>
</protein>
<reference evidence="2 3" key="1">
    <citation type="submission" date="2020-08" db="EMBL/GenBank/DDBJ databases">
        <title>Genomic Encyclopedia of Type Strains, Phase IV (KMG-IV): sequencing the most valuable type-strain genomes for metagenomic binning, comparative biology and taxonomic classification.</title>
        <authorList>
            <person name="Goeker M."/>
        </authorList>
    </citation>
    <scope>NUCLEOTIDE SEQUENCE [LARGE SCALE GENOMIC DNA]</scope>
    <source>
        <strain evidence="2 3">DSM 12252</strain>
    </source>
</reference>
<dbReference type="InterPro" id="IPR031849">
    <property type="entry name" value="DUF5069"/>
</dbReference>
<evidence type="ECO:0000259" key="1">
    <source>
        <dbReference type="Pfam" id="PF16798"/>
    </source>
</evidence>
<sequence>MSIDLTQRPPRSPRVRLGGYVILPRLLDKCRAEIAGKNGEYHYNCPMDQRFLSFTGIDPEALKAEAAKGLGDADMFSWIEKTALHKRSDYEIAHWSEYRENAVPSDNESREYISAQIAKAGGAAREDIGTWFDFLDFDDYVSFGGKA</sequence>
<dbReference type="AlphaFoldDB" id="A0A7W8DLY6"/>
<name>A0A7W8DLY6_9BACT</name>
<accession>A0A7W8DLY6</accession>
<organism evidence="2 3">
    <name type="scientific">Prosthecobacter vanneervenii</name>
    <dbReference type="NCBI Taxonomy" id="48466"/>
    <lineage>
        <taxon>Bacteria</taxon>
        <taxon>Pseudomonadati</taxon>
        <taxon>Verrucomicrobiota</taxon>
        <taxon>Verrucomicrobiia</taxon>
        <taxon>Verrucomicrobiales</taxon>
        <taxon>Verrucomicrobiaceae</taxon>
        <taxon>Prosthecobacter</taxon>
    </lineage>
</organism>
<evidence type="ECO:0000313" key="3">
    <source>
        <dbReference type="Proteomes" id="UP000590740"/>
    </source>
</evidence>
<comment type="caution">
    <text evidence="2">The sequence shown here is derived from an EMBL/GenBank/DDBJ whole genome shotgun (WGS) entry which is preliminary data.</text>
</comment>
<dbReference type="RefSeq" id="WP_184343081.1">
    <property type="nucleotide sequence ID" value="NZ_JACHIG010000012.1"/>
</dbReference>
<dbReference type="EMBL" id="JACHIG010000012">
    <property type="protein sequence ID" value="MBB5034864.1"/>
    <property type="molecule type" value="Genomic_DNA"/>
</dbReference>
<keyword evidence="3" id="KW-1185">Reference proteome</keyword>
<feature type="domain" description="DUF5069" evidence="1">
    <location>
        <begin position="8"/>
        <end position="140"/>
    </location>
</feature>
<dbReference type="Pfam" id="PF16798">
    <property type="entry name" value="DUF5069"/>
    <property type="match status" value="1"/>
</dbReference>